<dbReference type="InterPro" id="IPR057495">
    <property type="entry name" value="AAA_lid_BCS1"/>
</dbReference>
<dbReference type="Pfam" id="PF25426">
    <property type="entry name" value="AAA_lid_BCS1"/>
    <property type="match status" value="1"/>
</dbReference>
<dbReference type="Proteomes" id="UP000799770">
    <property type="component" value="Unassembled WGS sequence"/>
</dbReference>
<sequence>QPIRPIDTVDIDAVQKVEMLKDIEKYFHPDRAKWYSQRGVPYRRGILLHGPPGTGKSSVSTALAGHFESNMYIVNLREVQGEKGLKDLFVKPKKGDIVLMEDIDTAGIVRDENAEVEDEDTGLKRKRNQYDKGVTLSGLINVIDGVCDRSDGVLLIMTTNNPESLDKALVRPGRIDKQYHLGHVAQAVAEIIFKRIYQDDEATLAKGSQQVQPHIAELAKQFAAKVPDNKITPAEIQAHLIASDCPEQAVERADRWVADLLVAKE</sequence>
<evidence type="ECO:0000256" key="2">
    <source>
        <dbReference type="ARBA" id="ARBA00022741"/>
    </source>
</evidence>
<dbReference type="SUPFAM" id="SSF52540">
    <property type="entry name" value="P-loop containing nucleoside triphosphate hydrolases"/>
    <property type="match status" value="1"/>
</dbReference>
<protein>
    <submittedName>
        <fullName evidence="6">P-loop containing nucleoside triphosphate hydrolase protein</fullName>
    </submittedName>
</protein>
<name>A0A6A5YMA8_9PLEO</name>
<dbReference type="InterPro" id="IPR003593">
    <property type="entry name" value="AAA+_ATPase"/>
</dbReference>
<dbReference type="AlphaFoldDB" id="A0A6A5YMA8"/>
<dbReference type="Pfam" id="PF00004">
    <property type="entry name" value="AAA"/>
    <property type="match status" value="1"/>
</dbReference>
<evidence type="ECO:0000256" key="4">
    <source>
        <dbReference type="RuleBase" id="RU003651"/>
    </source>
</evidence>
<dbReference type="SMART" id="SM00382">
    <property type="entry name" value="AAA"/>
    <property type="match status" value="1"/>
</dbReference>
<comment type="similarity">
    <text evidence="1">Belongs to the AAA ATPase family. BCS1 subfamily.</text>
</comment>
<organism evidence="6 7">
    <name type="scientific">Lophiotrema nucula</name>
    <dbReference type="NCBI Taxonomy" id="690887"/>
    <lineage>
        <taxon>Eukaryota</taxon>
        <taxon>Fungi</taxon>
        <taxon>Dikarya</taxon>
        <taxon>Ascomycota</taxon>
        <taxon>Pezizomycotina</taxon>
        <taxon>Dothideomycetes</taxon>
        <taxon>Pleosporomycetidae</taxon>
        <taxon>Pleosporales</taxon>
        <taxon>Lophiotremataceae</taxon>
        <taxon>Lophiotrema</taxon>
    </lineage>
</organism>
<evidence type="ECO:0000259" key="5">
    <source>
        <dbReference type="SMART" id="SM00382"/>
    </source>
</evidence>
<proteinExistence type="inferred from homology"/>
<reference evidence="6" key="1">
    <citation type="journal article" date="2020" name="Stud. Mycol.">
        <title>101 Dothideomycetes genomes: a test case for predicting lifestyles and emergence of pathogens.</title>
        <authorList>
            <person name="Haridas S."/>
            <person name="Albert R."/>
            <person name="Binder M."/>
            <person name="Bloem J."/>
            <person name="Labutti K."/>
            <person name="Salamov A."/>
            <person name="Andreopoulos B."/>
            <person name="Baker S."/>
            <person name="Barry K."/>
            <person name="Bills G."/>
            <person name="Bluhm B."/>
            <person name="Cannon C."/>
            <person name="Castanera R."/>
            <person name="Culley D."/>
            <person name="Daum C."/>
            <person name="Ezra D."/>
            <person name="Gonzalez J."/>
            <person name="Henrissat B."/>
            <person name="Kuo A."/>
            <person name="Liang C."/>
            <person name="Lipzen A."/>
            <person name="Lutzoni F."/>
            <person name="Magnuson J."/>
            <person name="Mondo S."/>
            <person name="Nolan M."/>
            <person name="Ohm R."/>
            <person name="Pangilinan J."/>
            <person name="Park H.-J."/>
            <person name="Ramirez L."/>
            <person name="Alfaro M."/>
            <person name="Sun H."/>
            <person name="Tritt A."/>
            <person name="Yoshinaga Y."/>
            <person name="Zwiers L.-H."/>
            <person name="Turgeon B."/>
            <person name="Goodwin S."/>
            <person name="Spatafora J."/>
            <person name="Crous P."/>
            <person name="Grigoriev I."/>
        </authorList>
    </citation>
    <scope>NUCLEOTIDE SEQUENCE</scope>
    <source>
        <strain evidence="6">CBS 627.86</strain>
    </source>
</reference>
<keyword evidence="6" id="KW-0378">Hydrolase</keyword>
<dbReference type="Gene3D" id="3.40.50.300">
    <property type="entry name" value="P-loop containing nucleotide triphosphate hydrolases"/>
    <property type="match status" value="1"/>
</dbReference>
<dbReference type="GO" id="GO:0016887">
    <property type="term" value="F:ATP hydrolysis activity"/>
    <property type="evidence" value="ECO:0007669"/>
    <property type="project" value="InterPro"/>
</dbReference>
<keyword evidence="7" id="KW-1185">Reference proteome</keyword>
<dbReference type="InterPro" id="IPR003959">
    <property type="entry name" value="ATPase_AAA_core"/>
</dbReference>
<dbReference type="OrthoDB" id="10251412at2759"/>
<gene>
    <name evidence="6" type="ORF">BDV96DRAFT_464611</name>
</gene>
<evidence type="ECO:0000313" key="6">
    <source>
        <dbReference type="EMBL" id="KAF2108113.1"/>
    </source>
</evidence>
<dbReference type="PROSITE" id="PS00674">
    <property type="entry name" value="AAA"/>
    <property type="match status" value="1"/>
</dbReference>
<accession>A0A6A5YMA8</accession>
<dbReference type="InterPro" id="IPR003960">
    <property type="entry name" value="ATPase_AAA_CS"/>
</dbReference>
<dbReference type="InterPro" id="IPR027417">
    <property type="entry name" value="P-loop_NTPase"/>
</dbReference>
<keyword evidence="3 4" id="KW-0067">ATP-binding</keyword>
<dbReference type="EMBL" id="ML977349">
    <property type="protein sequence ID" value="KAF2108113.1"/>
    <property type="molecule type" value="Genomic_DNA"/>
</dbReference>
<feature type="non-terminal residue" evidence="6">
    <location>
        <position position="1"/>
    </location>
</feature>
<evidence type="ECO:0000256" key="3">
    <source>
        <dbReference type="ARBA" id="ARBA00022840"/>
    </source>
</evidence>
<feature type="domain" description="AAA+ ATPase" evidence="5">
    <location>
        <begin position="42"/>
        <end position="185"/>
    </location>
</feature>
<dbReference type="InterPro" id="IPR050747">
    <property type="entry name" value="Mitochondrial_chaperone_BCS1"/>
</dbReference>
<evidence type="ECO:0000256" key="1">
    <source>
        <dbReference type="ARBA" id="ARBA00007448"/>
    </source>
</evidence>
<evidence type="ECO:0000313" key="7">
    <source>
        <dbReference type="Proteomes" id="UP000799770"/>
    </source>
</evidence>
<dbReference type="GO" id="GO:0005524">
    <property type="term" value="F:ATP binding"/>
    <property type="evidence" value="ECO:0007669"/>
    <property type="project" value="UniProtKB-KW"/>
</dbReference>
<feature type="non-terminal residue" evidence="6">
    <location>
        <position position="265"/>
    </location>
</feature>
<dbReference type="PANTHER" id="PTHR23070">
    <property type="entry name" value="BCS1 AAA-TYPE ATPASE"/>
    <property type="match status" value="1"/>
</dbReference>
<keyword evidence="2 4" id="KW-0547">Nucleotide-binding</keyword>